<organism evidence="3 5">
    <name type="scientific">Canavalia gladiata</name>
    <name type="common">Sword bean</name>
    <name type="synonym">Dolichos gladiatus</name>
    <dbReference type="NCBI Taxonomy" id="3824"/>
    <lineage>
        <taxon>Eukaryota</taxon>
        <taxon>Viridiplantae</taxon>
        <taxon>Streptophyta</taxon>
        <taxon>Embryophyta</taxon>
        <taxon>Tracheophyta</taxon>
        <taxon>Spermatophyta</taxon>
        <taxon>Magnoliopsida</taxon>
        <taxon>eudicotyledons</taxon>
        <taxon>Gunneridae</taxon>
        <taxon>Pentapetalae</taxon>
        <taxon>rosids</taxon>
        <taxon>fabids</taxon>
        <taxon>Fabales</taxon>
        <taxon>Fabaceae</taxon>
        <taxon>Papilionoideae</taxon>
        <taxon>50 kb inversion clade</taxon>
        <taxon>NPAAA clade</taxon>
        <taxon>indigoferoid/millettioid clade</taxon>
        <taxon>Phaseoleae</taxon>
        <taxon>Canavalia</taxon>
    </lineage>
</organism>
<evidence type="ECO:0000313" key="2">
    <source>
        <dbReference type="EMBL" id="KAK7296955.1"/>
    </source>
</evidence>
<feature type="region of interest" description="Disordered" evidence="1">
    <location>
        <begin position="64"/>
        <end position="96"/>
    </location>
</feature>
<dbReference type="EMBL" id="JAYMYQ010000028">
    <property type="protein sequence ID" value="KAK7298437.1"/>
    <property type="molecule type" value="Genomic_DNA"/>
</dbReference>
<comment type="caution">
    <text evidence="3">The sequence shown here is derived from an EMBL/GenBank/DDBJ whole genome shotgun (WGS) entry which is preliminary data.</text>
</comment>
<gene>
    <name evidence="4" type="ORF">VNO77_46279</name>
    <name evidence="3" type="ORF">VNO77_46897</name>
    <name evidence="2" type="ORF">VNO77_49276</name>
</gene>
<evidence type="ECO:0000256" key="1">
    <source>
        <dbReference type="SAM" id="MobiDB-lite"/>
    </source>
</evidence>
<dbReference type="EMBL" id="JAYMYQ010000056">
    <property type="protein sequence ID" value="KAK7296955.1"/>
    <property type="molecule type" value="Genomic_DNA"/>
</dbReference>
<proteinExistence type="predicted"/>
<protein>
    <submittedName>
        <fullName evidence="3">Uncharacterized protein</fullName>
    </submittedName>
</protein>
<sequence>MQSLLRVSSLDQDRMRQKRRLPYKGDQGASLLVPESGLPIPNDFPLSSSSSIFVDRMGPNKLSTNVEPAANKAEVPPESEAIEEWQGPITGGSSNFMPQKRRKVYALVLRQTGLTKERVDPLRVAFIPAPKRLQKWKKLQQAMPIRAESVLAAVFFLNQKSHLLIT</sequence>
<evidence type="ECO:0000313" key="3">
    <source>
        <dbReference type="EMBL" id="KAK7298437.1"/>
    </source>
</evidence>
<keyword evidence="5" id="KW-1185">Reference proteome</keyword>
<evidence type="ECO:0000313" key="4">
    <source>
        <dbReference type="EMBL" id="KAK7298957.1"/>
    </source>
</evidence>
<dbReference type="Proteomes" id="UP001367508">
    <property type="component" value="Unassembled WGS sequence"/>
</dbReference>
<accession>A0AAN9JFY8</accession>
<feature type="compositionally biased region" description="Polar residues" evidence="1">
    <location>
        <begin position="1"/>
        <end position="10"/>
    </location>
</feature>
<dbReference type="EMBL" id="JAYMYQ010000023">
    <property type="protein sequence ID" value="KAK7298957.1"/>
    <property type="molecule type" value="Genomic_DNA"/>
</dbReference>
<dbReference type="AlphaFoldDB" id="A0AAN9JFY8"/>
<name>A0AAN9JFY8_CANGL</name>
<reference evidence="3 5" key="1">
    <citation type="submission" date="2024-01" db="EMBL/GenBank/DDBJ databases">
        <title>The genomes of 5 underutilized Papilionoideae crops provide insights into root nodulation and disease resistanc.</title>
        <authorList>
            <person name="Jiang F."/>
        </authorList>
    </citation>
    <scope>NUCLEOTIDE SEQUENCE [LARGE SCALE GENOMIC DNA]</scope>
    <source>
        <strain evidence="3">LVBAO_FW01</strain>
        <tissue evidence="3">Leaves</tissue>
    </source>
</reference>
<feature type="region of interest" description="Disordered" evidence="1">
    <location>
        <begin position="1"/>
        <end position="34"/>
    </location>
</feature>
<evidence type="ECO:0000313" key="5">
    <source>
        <dbReference type="Proteomes" id="UP001367508"/>
    </source>
</evidence>